<dbReference type="RefSeq" id="WP_166452487.1">
    <property type="nucleotide sequence ID" value="NZ_JAAOMA010000020.1"/>
</dbReference>
<dbReference type="Proteomes" id="UP001515641">
    <property type="component" value="Unassembled WGS sequence"/>
</dbReference>
<keyword evidence="2" id="KW-1185">Reference proteome</keyword>
<organism evidence="1 2">
    <name type="scientific">Chromobacterium fluminis</name>
    <dbReference type="NCBI Taxonomy" id="3044269"/>
    <lineage>
        <taxon>Bacteria</taxon>
        <taxon>Pseudomonadati</taxon>
        <taxon>Pseudomonadota</taxon>
        <taxon>Betaproteobacteria</taxon>
        <taxon>Neisseriales</taxon>
        <taxon>Chromobacteriaceae</taxon>
        <taxon>Chromobacterium</taxon>
    </lineage>
</organism>
<accession>A0ABX0LGS1</accession>
<protein>
    <submittedName>
        <fullName evidence="1">Uncharacterized protein</fullName>
    </submittedName>
</protein>
<name>A0ABX0LGS1_9NEIS</name>
<dbReference type="EMBL" id="JAAOMA010000020">
    <property type="protein sequence ID" value="NHR06497.1"/>
    <property type="molecule type" value="Genomic_DNA"/>
</dbReference>
<reference evidence="1 2" key="1">
    <citation type="submission" date="2020-03" db="EMBL/GenBank/DDBJ databases">
        <title>Draft genome sequence of environmentally isolated cultures.</title>
        <authorList>
            <person name="Wilson H.S."/>
            <person name="De Leon M.E."/>
        </authorList>
    </citation>
    <scope>NUCLEOTIDE SEQUENCE [LARGE SCALE GENOMIC DNA]</scope>
    <source>
        <strain evidence="1 2">HSC-31F16</strain>
    </source>
</reference>
<evidence type="ECO:0000313" key="1">
    <source>
        <dbReference type="EMBL" id="NHR06497.1"/>
    </source>
</evidence>
<gene>
    <name evidence="1" type="ORF">HA052_14985</name>
</gene>
<comment type="caution">
    <text evidence="1">The sequence shown here is derived from an EMBL/GenBank/DDBJ whole genome shotgun (WGS) entry which is preliminary data.</text>
</comment>
<sequence length="107" mass="12793">MLHSETAALQRIQSNQQLHEQPVAGRDFFQIRRCMLDCQPALQLTIDLYRQRFEAGRVDFWSDDEQRIDELQVNMPMGRQAFMLLYRIARCCQHRRPLNLYVAEVRP</sequence>
<evidence type="ECO:0000313" key="2">
    <source>
        <dbReference type="Proteomes" id="UP001515641"/>
    </source>
</evidence>
<proteinExistence type="predicted"/>